<sequence>MADRLDSPAMGSPDPRVVRQLRHDVDDVYSLLNTTNKTVATVVETQREHGVQLTKLQQTVDLHGERLDRMDGRLDRVETALGEILDLLRRPERSGQA</sequence>
<dbReference type="EMBL" id="BAABJP010000063">
    <property type="protein sequence ID" value="GAA5175047.1"/>
    <property type="molecule type" value="Genomic_DNA"/>
</dbReference>
<reference evidence="2" key="1">
    <citation type="journal article" date="2019" name="Int. J. Syst. Evol. Microbiol.">
        <title>The Global Catalogue of Microorganisms (GCM) 10K type strain sequencing project: providing services to taxonomists for standard genome sequencing and annotation.</title>
        <authorList>
            <consortium name="The Broad Institute Genomics Platform"/>
            <consortium name="The Broad Institute Genome Sequencing Center for Infectious Disease"/>
            <person name="Wu L."/>
            <person name="Ma J."/>
        </authorList>
    </citation>
    <scope>NUCLEOTIDE SEQUENCE [LARGE SCALE GENOMIC DNA]</scope>
    <source>
        <strain evidence="2">JCM 18303</strain>
    </source>
</reference>
<name>A0ABP9RDC2_9PSEU</name>
<dbReference type="Proteomes" id="UP001428817">
    <property type="component" value="Unassembled WGS sequence"/>
</dbReference>
<gene>
    <name evidence="1" type="ORF">GCM10023321_80220</name>
</gene>
<evidence type="ECO:0000313" key="1">
    <source>
        <dbReference type="EMBL" id="GAA5175047.1"/>
    </source>
</evidence>
<evidence type="ECO:0008006" key="3">
    <source>
        <dbReference type="Google" id="ProtNLM"/>
    </source>
</evidence>
<comment type="caution">
    <text evidence="1">The sequence shown here is derived from an EMBL/GenBank/DDBJ whole genome shotgun (WGS) entry which is preliminary data.</text>
</comment>
<proteinExistence type="predicted"/>
<protein>
    <recommendedName>
        <fullName evidence="3">t-SNARE coiled-coil homology domain-containing protein</fullName>
    </recommendedName>
</protein>
<organism evidence="1 2">
    <name type="scientific">Pseudonocardia eucalypti</name>
    <dbReference type="NCBI Taxonomy" id="648755"/>
    <lineage>
        <taxon>Bacteria</taxon>
        <taxon>Bacillati</taxon>
        <taxon>Actinomycetota</taxon>
        <taxon>Actinomycetes</taxon>
        <taxon>Pseudonocardiales</taxon>
        <taxon>Pseudonocardiaceae</taxon>
        <taxon>Pseudonocardia</taxon>
    </lineage>
</organism>
<keyword evidence="2" id="KW-1185">Reference proteome</keyword>
<evidence type="ECO:0000313" key="2">
    <source>
        <dbReference type="Proteomes" id="UP001428817"/>
    </source>
</evidence>
<accession>A0ABP9RDC2</accession>